<evidence type="ECO:0000313" key="1">
    <source>
        <dbReference type="EMBL" id="PWB92970.1"/>
    </source>
</evidence>
<proteinExistence type="predicted"/>
<dbReference type="EMBL" id="PUIV01000031">
    <property type="protein sequence ID" value="PWB92970.1"/>
    <property type="molecule type" value="Genomic_DNA"/>
</dbReference>
<dbReference type="Proteomes" id="UP000245137">
    <property type="component" value="Unassembled WGS sequence"/>
</dbReference>
<dbReference type="AlphaFoldDB" id="A0A2U1SMY7"/>
<dbReference type="RefSeq" id="WP_108918137.1">
    <property type="nucleotide sequence ID" value="NZ_BGJY01000007.1"/>
</dbReference>
<comment type="caution">
    <text evidence="1">The sequence shown here is derived from an EMBL/GenBank/DDBJ whole genome shotgun (WGS) entry which is preliminary data.</text>
</comment>
<reference evidence="1 2" key="1">
    <citation type="journal article" date="2018" name="Appl. Microbiol. Biotechnol.">
        <title>Co-cultivation of the strictly anaerobic methanogen Methanosarcina barkeri with aerobic methanotrophs in an oxygen-limited membrane bioreactor.</title>
        <authorList>
            <person name="In 't Zandt M.H."/>
            <person name="van den Bosch T.J.M."/>
            <person name="Rijkers R."/>
            <person name="van Kessel M.A.H.J."/>
            <person name="Jetten M.S.M."/>
            <person name="Welte C.U."/>
        </authorList>
    </citation>
    <scope>NUCLEOTIDE SEQUENCE [LARGE SCALE GENOMIC DNA]</scope>
    <source>
        <strain evidence="1 2">DSM 17706</strain>
    </source>
</reference>
<organism evidence="1 2">
    <name type="scientific">Methylosinus sporium</name>
    <dbReference type="NCBI Taxonomy" id="428"/>
    <lineage>
        <taxon>Bacteria</taxon>
        <taxon>Pseudomonadati</taxon>
        <taxon>Pseudomonadota</taxon>
        <taxon>Alphaproteobacteria</taxon>
        <taxon>Hyphomicrobiales</taxon>
        <taxon>Methylocystaceae</taxon>
        <taxon>Methylosinus</taxon>
    </lineage>
</organism>
<keyword evidence="2" id="KW-1185">Reference proteome</keyword>
<gene>
    <name evidence="1" type="ORF">C5689_15355</name>
</gene>
<sequence length="64" mass="7190">MFEGERDHLASSPLNAGEARLLRRAISPGKGRRAKKPLPSDENIAILAFSPPRREILYDEKALY</sequence>
<name>A0A2U1SMY7_METSR</name>
<accession>A0A2U1SMY7</accession>
<evidence type="ECO:0000313" key="2">
    <source>
        <dbReference type="Proteomes" id="UP000245137"/>
    </source>
</evidence>
<protein>
    <submittedName>
        <fullName evidence="1">Uncharacterized protein</fullName>
    </submittedName>
</protein>